<dbReference type="PIRSF" id="PIRSF006324">
    <property type="entry name" value="LeuE"/>
    <property type="match status" value="1"/>
</dbReference>
<dbReference type="Proteomes" id="UP000480266">
    <property type="component" value="Unassembled WGS sequence"/>
</dbReference>
<feature type="transmembrane region" description="Helical" evidence="6">
    <location>
        <begin position="155"/>
        <end position="176"/>
    </location>
</feature>
<dbReference type="PANTHER" id="PTHR30086">
    <property type="entry name" value="ARGININE EXPORTER PROTEIN ARGO"/>
    <property type="match status" value="1"/>
</dbReference>
<feature type="transmembrane region" description="Helical" evidence="6">
    <location>
        <begin position="65"/>
        <end position="89"/>
    </location>
</feature>
<evidence type="ECO:0000256" key="5">
    <source>
        <dbReference type="ARBA" id="ARBA00023136"/>
    </source>
</evidence>
<evidence type="ECO:0000256" key="3">
    <source>
        <dbReference type="ARBA" id="ARBA00022692"/>
    </source>
</evidence>
<evidence type="ECO:0000256" key="4">
    <source>
        <dbReference type="ARBA" id="ARBA00022989"/>
    </source>
</evidence>
<dbReference type="InterPro" id="IPR001123">
    <property type="entry name" value="LeuE-type"/>
</dbReference>
<dbReference type="PANTHER" id="PTHR30086:SF21">
    <property type="entry name" value="TRANSPORT PROTEIN"/>
    <property type="match status" value="1"/>
</dbReference>
<keyword evidence="5 6" id="KW-0472">Membrane</keyword>
<dbReference type="GO" id="GO:0005886">
    <property type="term" value="C:plasma membrane"/>
    <property type="evidence" value="ECO:0007669"/>
    <property type="project" value="UniProtKB-SubCell"/>
</dbReference>
<comment type="caution">
    <text evidence="7">The sequence shown here is derived from an EMBL/GenBank/DDBJ whole genome shotgun (WGS) entry which is preliminary data.</text>
</comment>
<keyword evidence="4 6" id="KW-1133">Transmembrane helix</keyword>
<reference evidence="7" key="1">
    <citation type="submission" date="2020-02" db="EMBL/GenBank/DDBJ databases">
        <title>Draft genome sequence of Candidatus Afipia apatlaquensis IBT-C3, a potential strain for decolorization of textile dyes.</title>
        <authorList>
            <person name="Sanchez-Reyes A."/>
            <person name="Breton-Deval L."/>
            <person name="Mangelson H."/>
            <person name="Sanchez-Flores A."/>
        </authorList>
    </citation>
    <scope>NUCLEOTIDE SEQUENCE [LARGE SCALE GENOMIC DNA]</scope>
    <source>
        <strain evidence="7">IBT-C3</strain>
    </source>
</reference>
<proteinExistence type="predicted"/>
<organism evidence="7 8">
    <name type="scientific">Candidatus Afipia apatlaquensis</name>
    <dbReference type="NCBI Taxonomy" id="2712852"/>
    <lineage>
        <taxon>Bacteria</taxon>
        <taxon>Pseudomonadati</taxon>
        <taxon>Pseudomonadota</taxon>
        <taxon>Alphaproteobacteria</taxon>
        <taxon>Hyphomicrobiales</taxon>
        <taxon>Nitrobacteraceae</taxon>
        <taxon>Afipia</taxon>
    </lineage>
</organism>
<dbReference type="GO" id="GO:0015171">
    <property type="term" value="F:amino acid transmembrane transporter activity"/>
    <property type="evidence" value="ECO:0007669"/>
    <property type="project" value="TreeGrafter"/>
</dbReference>
<evidence type="ECO:0000256" key="2">
    <source>
        <dbReference type="ARBA" id="ARBA00022475"/>
    </source>
</evidence>
<feature type="transmembrane region" description="Helical" evidence="6">
    <location>
        <begin position="133"/>
        <end position="149"/>
    </location>
</feature>
<evidence type="ECO:0000256" key="6">
    <source>
        <dbReference type="SAM" id="Phobius"/>
    </source>
</evidence>
<keyword evidence="3 6" id="KW-0812">Transmembrane</keyword>
<accession>A0A7C9VJL1</accession>
<dbReference type="EMBL" id="JAAMRR010001078">
    <property type="protein sequence ID" value="NGX97589.1"/>
    <property type="molecule type" value="Genomic_DNA"/>
</dbReference>
<dbReference type="Pfam" id="PF01810">
    <property type="entry name" value="LysE"/>
    <property type="match status" value="1"/>
</dbReference>
<name>A0A7C9VJL1_9BRAD</name>
<protein>
    <submittedName>
        <fullName evidence="7">LysE family translocator</fullName>
    </submittedName>
</protein>
<feature type="transmembrane region" description="Helical" evidence="6">
    <location>
        <begin position="41"/>
        <end position="59"/>
    </location>
</feature>
<feature type="transmembrane region" description="Helical" evidence="6">
    <location>
        <begin position="6"/>
        <end position="29"/>
    </location>
</feature>
<evidence type="ECO:0000313" key="8">
    <source>
        <dbReference type="Proteomes" id="UP000480266"/>
    </source>
</evidence>
<dbReference type="AlphaFoldDB" id="A0A7C9VJL1"/>
<evidence type="ECO:0000313" key="7">
    <source>
        <dbReference type="EMBL" id="NGX97589.1"/>
    </source>
</evidence>
<evidence type="ECO:0000256" key="1">
    <source>
        <dbReference type="ARBA" id="ARBA00004651"/>
    </source>
</evidence>
<sequence length="213" mass="22615">MHLPPEFLALFGVFVLAAIAPGADFACVLRESVSFGRRAGIASAIGVGSAIMVHVAYTVTGVGLIVAQSVLIFTIVKWCGAAYLVYLGVRSLTASRRSPQTLDRTATAPIGGARNVATSYGVGFLTNLLNPKATLFFVSLFATIVSHETPVMTQFAYGAALAVFLAVWFSFVAVFLTTRSMRAGYERIGHWIDRATGLVLIGLGVRIALQKAN</sequence>
<keyword evidence="8" id="KW-1185">Reference proteome</keyword>
<gene>
    <name evidence="7" type="ORF">G4V63_21005</name>
</gene>
<comment type="subcellular location">
    <subcellularLocation>
        <location evidence="1">Cell membrane</location>
        <topology evidence="1">Multi-pass membrane protein</topology>
    </subcellularLocation>
</comment>
<keyword evidence="2" id="KW-1003">Cell membrane</keyword>